<reference evidence="5 7" key="1">
    <citation type="submission" date="2016-07" db="EMBL/GenBank/DDBJ databases">
        <title>Pervasive Adenine N6-methylation of Active Genes in Fungi.</title>
        <authorList>
            <consortium name="DOE Joint Genome Institute"/>
            <person name="Mondo S.J."/>
            <person name="Dannebaum R.O."/>
            <person name="Kuo R.C."/>
            <person name="Labutti K."/>
            <person name="Haridas S."/>
            <person name="Kuo A."/>
            <person name="Salamov A."/>
            <person name="Ahrendt S.R."/>
            <person name="Lipzen A."/>
            <person name="Sullivan W."/>
            <person name="Andreopoulos W.B."/>
            <person name="Clum A."/>
            <person name="Lindquist E."/>
            <person name="Daum C."/>
            <person name="Ramamoorthy G.K."/>
            <person name="Gryganskyi A."/>
            <person name="Culley D."/>
            <person name="Magnuson J.K."/>
            <person name="James T.Y."/>
            <person name="O'Malley M.A."/>
            <person name="Stajich J.E."/>
            <person name="Spatafora J.W."/>
            <person name="Visel A."/>
            <person name="Grigoriev I.V."/>
        </authorList>
    </citation>
    <scope>NUCLEOTIDE SEQUENCE [LARGE SCALE GENOMIC DNA]</scope>
    <source>
        <strain evidence="5 7">NRRL 3116</strain>
    </source>
</reference>
<sequence>MASSEDGRIVVIFGGRIPANMTATPPTNFTSTLYVLNVTSSIWSQEKSAPTPRLYTACIIIGNQFISWGGYDGLNTVSATPMIFDLTKRQWTKSYSPPDYYVNASHPSPRQPKSSPAEPFLPVLPSQSGSVNMVVILGGTFGALFVVALAGIVYLYMKRKSDRQLHDLKTQQEQSKDGAQAFASGSEKPDMSTNPNQQTPPHAYGRNPHAVVQNSHIVERHPQDAVAMGLVHDYTPVHVHTLNNQHSPIPVRHDATTIPPYPRITTVSEPPRPDTIINQPYTLLPPMGLPSLDLLLQQQQQ</sequence>
<keyword evidence="7" id="KW-1185">Reference proteome</keyword>
<dbReference type="RefSeq" id="XP_021879851.1">
    <property type="nucleotide sequence ID" value="XM_022019368.1"/>
</dbReference>
<dbReference type="PANTHER" id="PTHR46093">
    <property type="entry name" value="ACYL-COA-BINDING DOMAIN-CONTAINING PROTEIN 5"/>
    <property type="match status" value="1"/>
</dbReference>
<dbReference type="SUPFAM" id="SSF117281">
    <property type="entry name" value="Kelch motif"/>
    <property type="match status" value="1"/>
</dbReference>
<evidence type="ECO:0000256" key="1">
    <source>
        <dbReference type="ARBA" id="ARBA00022441"/>
    </source>
</evidence>
<proteinExistence type="predicted"/>
<dbReference type="GeneID" id="33561213"/>
<dbReference type="EMBL" id="MCFF01000027">
    <property type="protein sequence ID" value="ORZ11754.1"/>
    <property type="molecule type" value="Genomic_DNA"/>
</dbReference>
<keyword evidence="4" id="KW-0472">Membrane</keyword>
<evidence type="ECO:0000256" key="4">
    <source>
        <dbReference type="SAM" id="Phobius"/>
    </source>
</evidence>
<feature type="compositionally biased region" description="Basic and acidic residues" evidence="3">
    <location>
        <begin position="167"/>
        <end position="176"/>
    </location>
</feature>
<dbReference type="Gene3D" id="2.120.10.80">
    <property type="entry name" value="Kelch-type beta propeller"/>
    <property type="match status" value="1"/>
</dbReference>
<dbReference type="OrthoDB" id="10251809at2759"/>
<dbReference type="AlphaFoldDB" id="A0A1Y2GHC5"/>
<dbReference type="Pfam" id="PF07646">
    <property type="entry name" value="Kelch_2"/>
    <property type="match status" value="1"/>
</dbReference>
<evidence type="ECO:0000256" key="2">
    <source>
        <dbReference type="ARBA" id="ARBA00022737"/>
    </source>
</evidence>
<keyword evidence="4" id="KW-0812">Transmembrane</keyword>
<evidence type="ECO:0000313" key="6">
    <source>
        <dbReference type="EMBL" id="ORZ11754.1"/>
    </source>
</evidence>
<feature type="region of interest" description="Disordered" evidence="3">
    <location>
        <begin position="102"/>
        <end position="121"/>
    </location>
</feature>
<dbReference type="InParanoid" id="A0A1Y2GHC5"/>
<feature type="compositionally biased region" description="Polar residues" evidence="3">
    <location>
        <begin position="191"/>
        <end position="200"/>
    </location>
</feature>
<dbReference type="InterPro" id="IPR015915">
    <property type="entry name" value="Kelch-typ_b-propeller"/>
</dbReference>
<dbReference type="Proteomes" id="UP000193648">
    <property type="component" value="Unassembled WGS sequence"/>
</dbReference>
<name>A0A1Y2GHC5_9FUNG</name>
<comment type="caution">
    <text evidence="5">The sequence shown here is derived from an EMBL/GenBank/DDBJ whole genome shotgun (WGS) entry which is preliminary data.</text>
</comment>
<keyword evidence="2" id="KW-0677">Repeat</keyword>
<dbReference type="InterPro" id="IPR011498">
    <property type="entry name" value="Kelch_2"/>
</dbReference>
<evidence type="ECO:0000313" key="5">
    <source>
        <dbReference type="EMBL" id="ORZ10940.1"/>
    </source>
</evidence>
<keyword evidence="4" id="KW-1133">Transmembrane helix</keyword>
<accession>A0A1Y2GHC5</accession>
<protein>
    <submittedName>
        <fullName evidence="5">Uncharacterized protein</fullName>
    </submittedName>
</protein>
<gene>
    <name evidence="6" type="ORF">BCR41DRAFT_109186</name>
    <name evidence="5" type="ORF">BCR41DRAFT_114060</name>
</gene>
<feature type="compositionally biased region" description="Polar residues" evidence="3">
    <location>
        <begin position="105"/>
        <end position="114"/>
    </location>
</feature>
<organism evidence="5 7">
    <name type="scientific">Lobosporangium transversale</name>
    <dbReference type="NCBI Taxonomy" id="64571"/>
    <lineage>
        <taxon>Eukaryota</taxon>
        <taxon>Fungi</taxon>
        <taxon>Fungi incertae sedis</taxon>
        <taxon>Mucoromycota</taxon>
        <taxon>Mortierellomycotina</taxon>
        <taxon>Mortierellomycetes</taxon>
        <taxon>Mortierellales</taxon>
        <taxon>Mortierellaceae</taxon>
        <taxon>Lobosporangium</taxon>
    </lineage>
</organism>
<evidence type="ECO:0000256" key="3">
    <source>
        <dbReference type="SAM" id="MobiDB-lite"/>
    </source>
</evidence>
<dbReference type="EMBL" id="MCFF01000029">
    <property type="protein sequence ID" value="ORZ10940.1"/>
    <property type="molecule type" value="Genomic_DNA"/>
</dbReference>
<dbReference type="PANTHER" id="PTHR46093:SF18">
    <property type="entry name" value="FIBRONECTIN TYPE-III DOMAIN-CONTAINING PROTEIN"/>
    <property type="match status" value="1"/>
</dbReference>
<evidence type="ECO:0000313" key="7">
    <source>
        <dbReference type="Proteomes" id="UP000193648"/>
    </source>
</evidence>
<feature type="transmembrane region" description="Helical" evidence="4">
    <location>
        <begin position="133"/>
        <end position="156"/>
    </location>
</feature>
<feature type="region of interest" description="Disordered" evidence="3">
    <location>
        <begin position="167"/>
        <end position="208"/>
    </location>
</feature>
<keyword evidence="1" id="KW-0880">Kelch repeat</keyword>